<dbReference type="SUPFAM" id="SSF160424">
    <property type="entry name" value="BH3703-like"/>
    <property type="match status" value="1"/>
</dbReference>
<comment type="caution">
    <text evidence="1">The sequence shown here is derived from an EMBL/GenBank/DDBJ whole genome shotgun (WGS) entry which is preliminary data.</text>
</comment>
<reference evidence="1 2" key="1">
    <citation type="submission" date="2020-08" db="EMBL/GenBank/DDBJ databases">
        <title>Genomic Encyclopedia of Type Strains, Phase III (KMG-III): the genomes of soil and plant-associated and newly described type strains.</title>
        <authorList>
            <person name="Whitman W."/>
        </authorList>
    </citation>
    <scope>NUCLEOTIDE SEQUENCE [LARGE SCALE GENOMIC DNA]</scope>
    <source>
        <strain evidence="1 2">CECT 8712</strain>
    </source>
</reference>
<evidence type="ECO:0000313" key="2">
    <source>
        <dbReference type="Proteomes" id="UP000536604"/>
    </source>
</evidence>
<dbReference type="Proteomes" id="UP000536604">
    <property type="component" value="Unassembled WGS sequence"/>
</dbReference>
<evidence type="ECO:0008006" key="3">
    <source>
        <dbReference type="Google" id="ProtNLM"/>
    </source>
</evidence>
<dbReference type="AlphaFoldDB" id="A0A841ITV0"/>
<proteinExistence type="predicted"/>
<accession>A0A841ITV0</accession>
<dbReference type="EMBL" id="JACHJO010000007">
    <property type="protein sequence ID" value="MBB6120686.1"/>
    <property type="molecule type" value="Genomic_DNA"/>
</dbReference>
<dbReference type="RefSeq" id="WP_184291967.1">
    <property type="nucleotide sequence ID" value="NZ_JACHJO010000007.1"/>
</dbReference>
<keyword evidence="2" id="KW-1185">Reference proteome</keyword>
<sequence length="144" mass="16482">MDASRQEELIREMAAELIDSVPGGWKEMNYRYEYIGGVAASENLVTLESGETVRKRHPGSVREKARSLKEGMYQEGKGTWLSMVINIARPGRFKASFNYDGEVGIHPLPADPGSYALELRKFPRDPEYMSDWLREKLRQAQEEQ</sequence>
<organism evidence="1 2">
    <name type="scientific">Nocardiopsis algeriensis</name>
    <dbReference type="NCBI Taxonomy" id="1478215"/>
    <lineage>
        <taxon>Bacteria</taxon>
        <taxon>Bacillati</taxon>
        <taxon>Actinomycetota</taxon>
        <taxon>Actinomycetes</taxon>
        <taxon>Streptosporangiales</taxon>
        <taxon>Nocardiopsidaceae</taxon>
        <taxon>Nocardiopsis</taxon>
    </lineage>
</organism>
<evidence type="ECO:0000313" key="1">
    <source>
        <dbReference type="EMBL" id="MBB6120686.1"/>
    </source>
</evidence>
<protein>
    <recommendedName>
        <fullName evidence="3">DUF600 family protein</fullName>
    </recommendedName>
</protein>
<name>A0A841ITV0_9ACTN</name>
<gene>
    <name evidence="1" type="ORF">FHS13_002643</name>
</gene>
<dbReference type="InterPro" id="IPR036170">
    <property type="entry name" value="YezG-like_sf"/>
</dbReference>